<comment type="caution">
    <text evidence="2">The sequence shown here is derived from an EMBL/GenBank/DDBJ whole genome shotgun (WGS) entry which is preliminary data.</text>
</comment>
<dbReference type="RefSeq" id="WP_386162179.1">
    <property type="nucleotide sequence ID" value="NZ_JBHMBS010000029.1"/>
</dbReference>
<evidence type="ECO:0000313" key="2">
    <source>
        <dbReference type="EMBL" id="MFB9681088.1"/>
    </source>
</evidence>
<feature type="domain" description="Deoxyribonuclease NucA/NucB" evidence="1">
    <location>
        <begin position="11"/>
        <end position="109"/>
    </location>
</feature>
<organism evidence="2 3">
    <name type="scientific">Streptosporangium vulgare</name>
    <dbReference type="NCBI Taxonomy" id="46190"/>
    <lineage>
        <taxon>Bacteria</taxon>
        <taxon>Bacillati</taxon>
        <taxon>Actinomycetota</taxon>
        <taxon>Actinomycetes</taxon>
        <taxon>Streptosporangiales</taxon>
        <taxon>Streptosporangiaceae</taxon>
        <taxon>Streptosporangium</taxon>
    </lineage>
</organism>
<name>A0ABV5TPR8_9ACTN</name>
<dbReference type="InterPro" id="IPR029476">
    <property type="entry name" value="DNase_NucA_NucB"/>
</dbReference>
<sequence>MRGTDPPGTKKADTLTYKNRKAIGPACRAEQARLKTDGKWPPNVIVNGKSVPKLQCDEYPFASTKTGAHASKGHFSIRYVDKDKNHLHGQYLAAFYSRYRVGNDNRFWVRISN</sequence>
<dbReference type="Pfam" id="PF14040">
    <property type="entry name" value="DNase_NucA_NucB"/>
    <property type="match status" value="1"/>
</dbReference>
<evidence type="ECO:0000259" key="1">
    <source>
        <dbReference type="Pfam" id="PF14040"/>
    </source>
</evidence>
<protein>
    <submittedName>
        <fullName evidence="2">NucA/NucB deoxyribonuclease domain-containing protein</fullName>
    </submittedName>
</protein>
<dbReference type="Proteomes" id="UP001589610">
    <property type="component" value="Unassembled WGS sequence"/>
</dbReference>
<evidence type="ECO:0000313" key="3">
    <source>
        <dbReference type="Proteomes" id="UP001589610"/>
    </source>
</evidence>
<keyword evidence="3" id="KW-1185">Reference proteome</keyword>
<accession>A0ABV5TPR8</accession>
<dbReference type="EMBL" id="JBHMBS010000029">
    <property type="protein sequence ID" value="MFB9681088.1"/>
    <property type="molecule type" value="Genomic_DNA"/>
</dbReference>
<gene>
    <name evidence="2" type="ORF">ACFFRH_36900</name>
</gene>
<proteinExistence type="predicted"/>
<reference evidence="2 3" key="1">
    <citation type="submission" date="2024-09" db="EMBL/GenBank/DDBJ databases">
        <authorList>
            <person name="Sun Q."/>
            <person name="Mori K."/>
        </authorList>
    </citation>
    <scope>NUCLEOTIDE SEQUENCE [LARGE SCALE GENOMIC DNA]</scope>
    <source>
        <strain evidence="2 3">JCM 3028</strain>
    </source>
</reference>